<dbReference type="CDD" id="cd09891">
    <property type="entry name" value="NGN_Bact_1"/>
    <property type="match status" value="1"/>
</dbReference>
<dbReference type="PROSITE" id="PS01014">
    <property type="entry name" value="NUSG"/>
    <property type="match status" value="1"/>
</dbReference>
<organism evidence="7">
    <name type="scientific">marine metagenome</name>
    <dbReference type="NCBI Taxonomy" id="408172"/>
    <lineage>
        <taxon>unclassified sequences</taxon>
        <taxon>metagenomes</taxon>
        <taxon>ecological metagenomes</taxon>
    </lineage>
</organism>
<dbReference type="GO" id="GO:0006354">
    <property type="term" value="P:DNA-templated transcription elongation"/>
    <property type="evidence" value="ECO:0007669"/>
    <property type="project" value="InterPro"/>
</dbReference>
<dbReference type="InterPro" id="IPR047050">
    <property type="entry name" value="NGN"/>
</dbReference>
<dbReference type="InterPro" id="IPR043425">
    <property type="entry name" value="NusG-like"/>
</dbReference>
<dbReference type="PRINTS" id="PR00338">
    <property type="entry name" value="NUSGTNSCPFCT"/>
</dbReference>
<sequence length="168" mass="19039">MSGKEEKIKSSIFRELEYEPDIAKSIEDILIPTENVVHIKNGKKLVKKKVFFPGYILLKMTMNIQTKFFIENIDGVMSFVGPKASPQSLNDDEIKRIVGSIDGDDTTVHDIEIPFKVGDSVKVIDGPFKDFDGLVQEINDRNRIKVNVNIFGRPTPIELNFNQIITDN</sequence>
<dbReference type="AlphaFoldDB" id="A0A381PXW8"/>
<accession>A0A381PXW8</accession>
<dbReference type="Gene3D" id="2.30.30.30">
    <property type="match status" value="1"/>
</dbReference>
<keyword evidence="4" id="KW-0804">Transcription</keyword>
<dbReference type="CDD" id="cd06091">
    <property type="entry name" value="KOW_NusG"/>
    <property type="match status" value="1"/>
</dbReference>
<dbReference type="Gene3D" id="3.30.70.940">
    <property type="entry name" value="NusG, N-terminal domain"/>
    <property type="match status" value="1"/>
</dbReference>
<proteinExistence type="predicted"/>
<feature type="domain" description="NusG-like N-terminal" evidence="5">
    <location>
        <begin position="1"/>
        <end position="101"/>
    </location>
</feature>
<dbReference type="PANTHER" id="PTHR30265">
    <property type="entry name" value="RHO-INTERACTING TRANSCRIPTION TERMINATION FACTOR NUSG"/>
    <property type="match status" value="1"/>
</dbReference>
<evidence type="ECO:0000256" key="2">
    <source>
        <dbReference type="ARBA" id="ARBA00022814"/>
    </source>
</evidence>
<name>A0A381PXW8_9ZZZZ</name>
<dbReference type="PANTHER" id="PTHR30265:SF2">
    <property type="entry name" value="TRANSCRIPTION TERMINATION_ANTITERMINATION PROTEIN NUSG"/>
    <property type="match status" value="1"/>
</dbReference>
<dbReference type="InterPro" id="IPR036735">
    <property type="entry name" value="NGN_dom_sf"/>
</dbReference>
<dbReference type="Pfam" id="PF00467">
    <property type="entry name" value="KOW"/>
    <property type="match status" value="1"/>
</dbReference>
<keyword evidence="3" id="KW-0805">Transcription regulation</keyword>
<dbReference type="GO" id="GO:0031564">
    <property type="term" value="P:transcription antitermination"/>
    <property type="evidence" value="ECO:0007669"/>
    <property type="project" value="UniProtKB-KW"/>
</dbReference>
<dbReference type="EMBL" id="UINC01001138">
    <property type="protein sequence ID" value="SUZ71932.1"/>
    <property type="molecule type" value="Genomic_DNA"/>
</dbReference>
<dbReference type="InterPro" id="IPR014722">
    <property type="entry name" value="Rib_uL2_dom2"/>
</dbReference>
<dbReference type="InterPro" id="IPR008991">
    <property type="entry name" value="Translation_prot_SH3-like_sf"/>
</dbReference>
<dbReference type="Pfam" id="PF02357">
    <property type="entry name" value="NusG"/>
    <property type="match status" value="1"/>
</dbReference>
<dbReference type="SMART" id="SM00739">
    <property type="entry name" value="KOW"/>
    <property type="match status" value="1"/>
</dbReference>
<reference evidence="7" key="1">
    <citation type="submission" date="2018-05" db="EMBL/GenBank/DDBJ databases">
        <authorList>
            <person name="Lanie J.A."/>
            <person name="Ng W.-L."/>
            <person name="Kazmierczak K.M."/>
            <person name="Andrzejewski T.M."/>
            <person name="Davidsen T.M."/>
            <person name="Wayne K.J."/>
            <person name="Tettelin H."/>
            <person name="Glass J.I."/>
            <person name="Rusch D."/>
            <person name="Podicherti R."/>
            <person name="Tsui H.-C.T."/>
            <person name="Winkler M.E."/>
        </authorList>
    </citation>
    <scope>NUCLEOTIDE SEQUENCE</scope>
</reference>
<evidence type="ECO:0000256" key="4">
    <source>
        <dbReference type="ARBA" id="ARBA00023163"/>
    </source>
</evidence>
<dbReference type="GO" id="GO:0006353">
    <property type="term" value="P:DNA-templated transcription termination"/>
    <property type="evidence" value="ECO:0007669"/>
    <property type="project" value="UniProtKB-KW"/>
</dbReference>
<dbReference type="SMART" id="SM00738">
    <property type="entry name" value="NGN"/>
    <property type="match status" value="1"/>
</dbReference>
<evidence type="ECO:0000313" key="7">
    <source>
        <dbReference type="EMBL" id="SUZ71932.1"/>
    </source>
</evidence>
<dbReference type="InterPro" id="IPR005824">
    <property type="entry name" value="KOW"/>
</dbReference>
<evidence type="ECO:0008006" key="8">
    <source>
        <dbReference type="Google" id="ProtNLM"/>
    </source>
</evidence>
<feature type="domain" description="KOW" evidence="6">
    <location>
        <begin position="114"/>
        <end position="141"/>
    </location>
</feature>
<dbReference type="InterPro" id="IPR006645">
    <property type="entry name" value="NGN-like_dom"/>
</dbReference>
<keyword evidence="1" id="KW-0806">Transcription termination</keyword>
<dbReference type="GO" id="GO:0005829">
    <property type="term" value="C:cytosol"/>
    <property type="evidence" value="ECO:0007669"/>
    <property type="project" value="UniProtKB-ARBA"/>
</dbReference>
<dbReference type="GO" id="GO:0032784">
    <property type="term" value="P:regulation of DNA-templated transcription elongation"/>
    <property type="evidence" value="ECO:0007669"/>
    <property type="project" value="InterPro"/>
</dbReference>
<evidence type="ECO:0000256" key="3">
    <source>
        <dbReference type="ARBA" id="ARBA00023015"/>
    </source>
</evidence>
<dbReference type="SUPFAM" id="SSF82679">
    <property type="entry name" value="N-utilization substance G protein NusG, N-terminal domain"/>
    <property type="match status" value="1"/>
</dbReference>
<dbReference type="InterPro" id="IPR015869">
    <property type="entry name" value="Transcrpt_antiterm_NusG_bac_CS"/>
</dbReference>
<protein>
    <recommendedName>
        <fullName evidence="8">KOW domain-containing protein</fullName>
    </recommendedName>
</protein>
<dbReference type="FunFam" id="2.30.30.30:FF:000002">
    <property type="entry name" value="Transcription termination/antitermination factor NusG"/>
    <property type="match status" value="1"/>
</dbReference>
<dbReference type="SUPFAM" id="SSF50104">
    <property type="entry name" value="Translation proteins SH3-like domain"/>
    <property type="match status" value="1"/>
</dbReference>
<dbReference type="NCBIfam" id="TIGR00922">
    <property type="entry name" value="nusG"/>
    <property type="match status" value="1"/>
</dbReference>
<keyword evidence="2" id="KW-0889">Transcription antitermination</keyword>
<evidence type="ECO:0000259" key="5">
    <source>
        <dbReference type="SMART" id="SM00738"/>
    </source>
</evidence>
<dbReference type="InterPro" id="IPR001062">
    <property type="entry name" value="Transcrpt_antiterm_NusG"/>
</dbReference>
<gene>
    <name evidence="7" type="ORF">METZ01_LOCUS24786</name>
</gene>
<evidence type="ECO:0000259" key="6">
    <source>
        <dbReference type="SMART" id="SM00739"/>
    </source>
</evidence>
<evidence type="ECO:0000256" key="1">
    <source>
        <dbReference type="ARBA" id="ARBA00022472"/>
    </source>
</evidence>